<proteinExistence type="predicted"/>
<dbReference type="InterPro" id="IPR045861">
    <property type="entry name" value="CorA_cytoplasmic_dom"/>
</dbReference>
<evidence type="ECO:0000313" key="5">
    <source>
        <dbReference type="Proteomes" id="UP000250266"/>
    </source>
</evidence>
<evidence type="ECO:0000256" key="2">
    <source>
        <dbReference type="SAM" id="MobiDB-lite"/>
    </source>
</evidence>
<dbReference type="SUPFAM" id="SSF143865">
    <property type="entry name" value="CorA soluble domain-like"/>
    <property type="match status" value="1"/>
</dbReference>
<accession>A0A8E2EEQ0</accession>
<comment type="subcellular location">
    <subcellularLocation>
        <location evidence="1">Cell membrane</location>
        <topology evidence="1">Multi-pass membrane protein</topology>
    </subcellularLocation>
</comment>
<dbReference type="GO" id="GO:0000287">
    <property type="term" value="F:magnesium ion binding"/>
    <property type="evidence" value="ECO:0007669"/>
    <property type="project" value="TreeGrafter"/>
</dbReference>
<evidence type="ECO:0000256" key="3">
    <source>
        <dbReference type="SAM" id="Phobius"/>
    </source>
</evidence>
<dbReference type="GO" id="GO:0005886">
    <property type="term" value="C:plasma membrane"/>
    <property type="evidence" value="ECO:0007669"/>
    <property type="project" value="UniProtKB-SubCell"/>
</dbReference>
<feature type="transmembrane region" description="Helical" evidence="3">
    <location>
        <begin position="531"/>
        <end position="553"/>
    </location>
</feature>
<dbReference type="GO" id="GO:0015095">
    <property type="term" value="F:magnesium ion transmembrane transporter activity"/>
    <property type="evidence" value="ECO:0007669"/>
    <property type="project" value="TreeGrafter"/>
</dbReference>
<dbReference type="EMBL" id="KV744882">
    <property type="protein sequence ID" value="OCK82651.1"/>
    <property type="molecule type" value="Genomic_DNA"/>
</dbReference>
<keyword evidence="3" id="KW-0472">Membrane</keyword>
<sequence>MGLPFRPSSIATDVPAYYQDLDDDCILHCIRNFDNEQQFEQFDQEARNPKCRNFLIDFGDEEAWCAFDLESGSIARLLRSTRPPALNTRWINIWLPYEQKDALHALARHYDFSPRLLDLMCSDPVQPKPKPLEASNSTSTLWSRKSHRQGSQKSSKQASLDSEECVGLSDMMHSTQMDLVHNLSHYHIVDEVWHWSTVDWGRRFVCVGYNTIHNVQTNPTDRIGDPDRSQDFPQGKRVWNWLLLCADKTVISITEDPFPFSNGNLRTQELKTLFAIRRNLVNVFRQLSKAHNPSRETSAITLPIRKRVGDSEEETIHRPSDSPGLLFYYLFEDWYTTYSVVARREHQYAAELDRLRKKMLVKAELSHVDRLHHIGRQLAVLKRIYESYVLIITRVLKKQEATLASLKNSHIVSGQDSLASSIPQISSMPQIADVEGLLGASLSSAARVRFERLEDRIRLYALSEIQECLDQKDSLVMMNFNLIAIKESFAVERLSRITLLLAKVTMLFMPVSLMTAYFSTQLVDAHFTLKAYWISFAVILGGSTLGLIIFSLVSGTIEANIIYRPFSRVVLDVCKRHIFGRERKAY</sequence>
<organism evidence="4 5">
    <name type="scientific">Lepidopterella palustris CBS 459.81</name>
    <dbReference type="NCBI Taxonomy" id="1314670"/>
    <lineage>
        <taxon>Eukaryota</taxon>
        <taxon>Fungi</taxon>
        <taxon>Dikarya</taxon>
        <taxon>Ascomycota</taxon>
        <taxon>Pezizomycotina</taxon>
        <taxon>Dothideomycetes</taxon>
        <taxon>Pleosporomycetidae</taxon>
        <taxon>Mytilinidiales</taxon>
        <taxon>Argynnaceae</taxon>
        <taxon>Lepidopterella</taxon>
    </lineage>
</organism>
<dbReference type="GO" id="GO:0015087">
    <property type="term" value="F:cobalt ion transmembrane transporter activity"/>
    <property type="evidence" value="ECO:0007669"/>
    <property type="project" value="TreeGrafter"/>
</dbReference>
<reference evidence="4 5" key="1">
    <citation type="journal article" date="2016" name="Nat. Commun.">
        <title>Ectomycorrhizal ecology is imprinted in the genome of the dominant symbiotic fungus Cenococcum geophilum.</title>
        <authorList>
            <consortium name="DOE Joint Genome Institute"/>
            <person name="Peter M."/>
            <person name="Kohler A."/>
            <person name="Ohm R.A."/>
            <person name="Kuo A."/>
            <person name="Krutzmann J."/>
            <person name="Morin E."/>
            <person name="Arend M."/>
            <person name="Barry K.W."/>
            <person name="Binder M."/>
            <person name="Choi C."/>
            <person name="Clum A."/>
            <person name="Copeland A."/>
            <person name="Grisel N."/>
            <person name="Haridas S."/>
            <person name="Kipfer T."/>
            <person name="LaButti K."/>
            <person name="Lindquist E."/>
            <person name="Lipzen A."/>
            <person name="Maire R."/>
            <person name="Meier B."/>
            <person name="Mihaltcheva S."/>
            <person name="Molinier V."/>
            <person name="Murat C."/>
            <person name="Poggeler S."/>
            <person name="Quandt C.A."/>
            <person name="Sperisen C."/>
            <person name="Tritt A."/>
            <person name="Tisserant E."/>
            <person name="Crous P.W."/>
            <person name="Henrissat B."/>
            <person name="Nehls U."/>
            <person name="Egli S."/>
            <person name="Spatafora J.W."/>
            <person name="Grigoriev I.V."/>
            <person name="Martin F.M."/>
        </authorList>
    </citation>
    <scope>NUCLEOTIDE SEQUENCE [LARGE SCALE GENOMIC DNA]</scope>
    <source>
        <strain evidence="4 5">CBS 459.81</strain>
    </source>
</reference>
<protein>
    <recommendedName>
        <fullName evidence="6">ADP-ribosylation factor</fullName>
    </recommendedName>
</protein>
<keyword evidence="3" id="KW-1133">Transmembrane helix</keyword>
<evidence type="ECO:0000313" key="4">
    <source>
        <dbReference type="EMBL" id="OCK82651.1"/>
    </source>
</evidence>
<feature type="compositionally biased region" description="Polar residues" evidence="2">
    <location>
        <begin position="151"/>
        <end position="160"/>
    </location>
</feature>
<dbReference type="AlphaFoldDB" id="A0A8E2EEQ0"/>
<feature type="compositionally biased region" description="Polar residues" evidence="2">
    <location>
        <begin position="134"/>
        <end position="143"/>
    </location>
</feature>
<keyword evidence="3" id="KW-0812">Transmembrane</keyword>
<name>A0A8E2EEQ0_9PEZI</name>
<dbReference type="PANTHER" id="PTHR46494">
    <property type="entry name" value="CORA FAMILY METAL ION TRANSPORTER (EUROFUNG)"/>
    <property type="match status" value="1"/>
</dbReference>
<evidence type="ECO:0008006" key="6">
    <source>
        <dbReference type="Google" id="ProtNLM"/>
    </source>
</evidence>
<keyword evidence="5" id="KW-1185">Reference proteome</keyword>
<dbReference type="Proteomes" id="UP000250266">
    <property type="component" value="Unassembled WGS sequence"/>
</dbReference>
<evidence type="ECO:0000256" key="1">
    <source>
        <dbReference type="ARBA" id="ARBA00004651"/>
    </source>
</evidence>
<gene>
    <name evidence="4" type="ORF">K432DRAFT_433379</name>
</gene>
<feature type="region of interest" description="Disordered" evidence="2">
    <location>
        <begin position="127"/>
        <end position="160"/>
    </location>
</feature>
<dbReference type="OrthoDB" id="5430812at2759"/>
<dbReference type="GO" id="GO:0050897">
    <property type="term" value="F:cobalt ion binding"/>
    <property type="evidence" value="ECO:0007669"/>
    <property type="project" value="TreeGrafter"/>
</dbReference>
<feature type="transmembrane region" description="Helical" evidence="3">
    <location>
        <begin position="497"/>
        <end position="519"/>
    </location>
</feature>
<dbReference type="PANTHER" id="PTHR46494:SF1">
    <property type="entry name" value="CORA FAMILY METAL ION TRANSPORTER (EUROFUNG)"/>
    <property type="match status" value="1"/>
</dbReference>